<gene>
    <name evidence="9" type="ORF">C7378_1810</name>
</gene>
<reference evidence="9 10" key="1">
    <citation type="submission" date="2019-03" db="EMBL/GenBank/DDBJ databases">
        <title>Genomic Encyclopedia of Type Strains, Phase IV (KMG-IV): sequencing the most valuable type-strain genomes for metagenomic binning, comparative biology and taxonomic classification.</title>
        <authorList>
            <person name="Goeker M."/>
        </authorList>
    </citation>
    <scope>NUCLEOTIDE SEQUENCE [LARGE SCALE GENOMIC DNA]</scope>
    <source>
        <strain evidence="9 10">DSM 103428</strain>
    </source>
</reference>
<comment type="subcellular location">
    <subcellularLocation>
        <location evidence="1">Cell outer membrane</location>
        <topology evidence="1">Multi-pass membrane protein</topology>
    </subcellularLocation>
</comment>
<evidence type="ECO:0000256" key="4">
    <source>
        <dbReference type="ARBA" id="ARBA00022692"/>
    </source>
</evidence>
<dbReference type="PANTHER" id="PTHR30069:SF46">
    <property type="entry name" value="OAR PROTEIN"/>
    <property type="match status" value="1"/>
</dbReference>
<evidence type="ECO:0000256" key="5">
    <source>
        <dbReference type="ARBA" id="ARBA00023136"/>
    </source>
</evidence>
<name>A0A4R1L7H5_9BACT</name>
<dbReference type="AlphaFoldDB" id="A0A4R1L7H5"/>
<evidence type="ECO:0000256" key="1">
    <source>
        <dbReference type="ARBA" id="ARBA00004571"/>
    </source>
</evidence>
<dbReference type="SUPFAM" id="SSF56935">
    <property type="entry name" value="Porins"/>
    <property type="match status" value="1"/>
</dbReference>
<evidence type="ECO:0000259" key="8">
    <source>
        <dbReference type="Pfam" id="PF25183"/>
    </source>
</evidence>
<dbReference type="EMBL" id="SMGK01000002">
    <property type="protein sequence ID" value="TCK74188.1"/>
    <property type="molecule type" value="Genomic_DNA"/>
</dbReference>
<keyword evidence="9" id="KW-0645">Protease</keyword>
<dbReference type="GO" id="GO:0030246">
    <property type="term" value="F:carbohydrate binding"/>
    <property type="evidence" value="ECO:0007669"/>
    <property type="project" value="InterPro"/>
</dbReference>
<keyword evidence="9" id="KW-0121">Carboxypeptidase</keyword>
<dbReference type="GO" id="GO:0044718">
    <property type="term" value="P:siderophore transmembrane transport"/>
    <property type="evidence" value="ECO:0007669"/>
    <property type="project" value="TreeGrafter"/>
</dbReference>
<organism evidence="9 10">
    <name type="scientific">Acidipila rosea</name>
    <dbReference type="NCBI Taxonomy" id="768535"/>
    <lineage>
        <taxon>Bacteria</taxon>
        <taxon>Pseudomonadati</taxon>
        <taxon>Acidobacteriota</taxon>
        <taxon>Terriglobia</taxon>
        <taxon>Terriglobales</taxon>
        <taxon>Acidobacteriaceae</taxon>
        <taxon>Acidipila</taxon>
    </lineage>
</organism>
<evidence type="ECO:0000256" key="2">
    <source>
        <dbReference type="ARBA" id="ARBA00022448"/>
    </source>
</evidence>
<keyword evidence="2" id="KW-0813">Transport</keyword>
<dbReference type="PANTHER" id="PTHR30069">
    <property type="entry name" value="TONB-DEPENDENT OUTER MEMBRANE RECEPTOR"/>
    <property type="match status" value="1"/>
</dbReference>
<dbReference type="Pfam" id="PF25183">
    <property type="entry name" value="OMP_b-brl_4"/>
    <property type="match status" value="2"/>
</dbReference>
<evidence type="ECO:0000256" key="6">
    <source>
        <dbReference type="ARBA" id="ARBA00023237"/>
    </source>
</evidence>
<keyword evidence="3" id="KW-1134">Transmembrane beta strand</keyword>
<keyword evidence="6" id="KW-0998">Cell outer membrane</keyword>
<protein>
    <submittedName>
        <fullName evidence="9">Carboxypeptidase family protein</fullName>
    </submittedName>
</protein>
<dbReference type="GO" id="GO:0015344">
    <property type="term" value="F:siderophore uptake transmembrane transporter activity"/>
    <property type="evidence" value="ECO:0007669"/>
    <property type="project" value="TreeGrafter"/>
</dbReference>
<evidence type="ECO:0000256" key="7">
    <source>
        <dbReference type="SAM" id="SignalP"/>
    </source>
</evidence>
<dbReference type="InterPro" id="IPR036942">
    <property type="entry name" value="Beta-barrel_TonB_sf"/>
</dbReference>
<dbReference type="OrthoDB" id="97893at2"/>
<keyword evidence="10" id="KW-1185">Reference proteome</keyword>
<feature type="domain" description="TonB-dependent transporter Oar-like beta-barrel" evidence="8">
    <location>
        <begin position="245"/>
        <end position="316"/>
    </location>
</feature>
<feature type="chain" id="PRO_5021012853" evidence="7">
    <location>
        <begin position="21"/>
        <end position="1008"/>
    </location>
</feature>
<keyword evidence="5" id="KW-0472">Membrane</keyword>
<feature type="signal peptide" evidence="7">
    <location>
        <begin position="1"/>
        <end position="20"/>
    </location>
</feature>
<dbReference type="Gene3D" id="2.60.40.1120">
    <property type="entry name" value="Carboxypeptidase-like, regulatory domain"/>
    <property type="match status" value="1"/>
</dbReference>
<dbReference type="InterPro" id="IPR057601">
    <property type="entry name" value="Oar-like_b-barrel"/>
</dbReference>
<keyword evidence="7" id="KW-0732">Signal</keyword>
<dbReference type="InterPro" id="IPR039426">
    <property type="entry name" value="TonB-dep_rcpt-like"/>
</dbReference>
<evidence type="ECO:0000256" key="3">
    <source>
        <dbReference type="ARBA" id="ARBA00022452"/>
    </source>
</evidence>
<proteinExistence type="predicted"/>
<dbReference type="Gene3D" id="2.40.170.20">
    <property type="entry name" value="TonB-dependent receptor, beta-barrel domain"/>
    <property type="match status" value="1"/>
</dbReference>
<accession>A0A4R1L7H5</accession>
<dbReference type="RefSeq" id="WP_131994869.1">
    <property type="nucleotide sequence ID" value="NZ_SMGK01000002.1"/>
</dbReference>
<comment type="caution">
    <text evidence="9">The sequence shown here is derived from an EMBL/GenBank/DDBJ whole genome shotgun (WGS) entry which is preliminary data.</text>
</comment>
<dbReference type="InterPro" id="IPR013784">
    <property type="entry name" value="Carb-bd-like_fold"/>
</dbReference>
<keyword evidence="4" id="KW-0812">Transmembrane</keyword>
<dbReference type="GO" id="GO:0004180">
    <property type="term" value="F:carboxypeptidase activity"/>
    <property type="evidence" value="ECO:0007669"/>
    <property type="project" value="UniProtKB-KW"/>
</dbReference>
<feature type="domain" description="TonB-dependent transporter Oar-like beta-barrel" evidence="8">
    <location>
        <begin position="355"/>
        <end position="879"/>
    </location>
</feature>
<dbReference type="SUPFAM" id="SSF49452">
    <property type="entry name" value="Starch-binding domain-like"/>
    <property type="match status" value="1"/>
</dbReference>
<keyword evidence="9" id="KW-0378">Hydrolase</keyword>
<evidence type="ECO:0000313" key="10">
    <source>
        <dbReference type="Proteomes" id="UP000295210"/>
    </source>
</evidence>
<evidence type="ECO:0000313" key="9">
    <source>
        <dbReference type="EMBL" id="TCK74188.1"/>
    </source>
</evidence>
<sequence>MRFRSSLIFAVLGAASLLRAQSTDGSLRGVVRDGTGARVACSSVDVVANGSVSRRSATCSERGVFRVEGLAPGDYSVTVHAAGFADASAALRIVLGTTRQMMVTMQPGSVRQTVSVTGQAGLGSSITTQPLDRSSAVHQSVITSRDLATLPLAERSFANIAYLAPGTEPVEPSDPTKARITAVSTGGSSGLNNELSVDGGDNSDDFIGGFLQNYSPDAIREFSVRTAQEDANTGGTTAGSVVILTKSGTNEWHGDEAFYERAAALNARYPIENPAPNPKQPFSRQNYIATLGGPVRKDRLWFFASYEQVHEDASIAYSPASVTQFDALSTLAAEGLIPGVGAIPVPANVPVPFRDYLGLLRLDWAQSQRSDWVLRGAIDNYTTHNNLVQQGTLPSTGLLTHNNYLNLVLSNQFQLSSTWLANFVFSAGGLHLTQVRNSNLGFALAFPFSSTSLTVSGYETFGDNQFATPITFFPSERNQEKYQWRYDVMNTRTNHSVAFGVNFIHEPVLDGAFPSNDETLYQFPQNPDYYLSHPAQFATDRSAGATTSNLGGGFAQNIQRLALYAQDSWQARPQLVLNYGLRYSTTFGLFEGSGRSQLENPGYRTLQALGIPLVTGAPQDDRAQVAPRIGIAYTPGKGGGNTVLRAGFGLFFEDLAQGGWATAFQAVNTPSAACVDPLQGAADNGCVPGSAAGGHANLIDPHYRTPYAIHVSAGLEHWFGKGWAASADYTHEQGNHSYRGYSYTGGVNLLTPLLPDSSPEQAAVVPDASIFHSDNRSSYNALMLHVQGNVTGRLNLVANYTLASAKTWGCVLGELFDYVNGVCNPLQPFGPGDYGPSGEDVRHRVAVAGTLTLPGKVMLSTLTQAETARPFTITTADNSGRIAVNGVPTSLDQFRGTPYVQADLRVSRPTRLRENWSLIPFAEFFNLLNRNNPGANYVTNLAALPVPADVAASGNVTAVCANAACTASQPISSLNQLRVAGGALGDFFGPGTTVGIPFAAQLGMRLTF</sequence>
<dbReference type="GO" id="GO:0009279">
    <property type="term" value="C:cell outer membrane"/>
    <property type="evidence" value="ECO:0007669"/>
    <property type="project" value="UniProtKB-SubCell"/>
</dbReference>
<dbReference type="Proteomes" id="UP000295210">
    <property type="component" value="Unassembled WGS sequence"/>
</dbReference>
<dbReference type="Pfam" id="PF13620">
    <property type="entry name" value="CarboxypepD_reg"/>
    <property type="match status" value="1"/>
</dbReference>